<feature type="region of interest" description="Disordered" evidence="3">
    <location>
        <begin position="732"/>
        <end position="821"/>
    </location>
</feature>
<feature type="region of interest" description="Disordered" evidence="3">
    <location>
        <begin position="23"/>
        <end position="48"/>
    </location>
</feature>
<dbReference type="PROSITE" id="PS50143">
    <property type="entry name" value="BIR_REPEAT_2"/>
    <property type="match status" value="2"/>
</dbReference>
<dbReference type="GO" id="GO:0046872">
    <property type="term" value="F:metal ion binding"/>
    <property type="evidence" value="ECO:0007669"/>
    <property type="project" value="UniProtKB-KW"/>
</dbReference>
<dbReference type="Pfam" id="PF00653">
    <property type="entry name" value="BIR"/>
    <property type="match status" value="2"/>
</dbReference>
<sequence length="911" mass="99140">MLWPKLPCLHPLFTRRVNRQWKSGRRDDYNNGHNHHNDANDSNIHVGNGRQRRDADLLGTSQYLPTAPPTQQATRLLHQQQQQQEEGGSNGGVATRISVARRGTVNHFLSVHPIQSISTNFNQPNTVTCGTELYSAVTDTMLYQLARAGFFYRPAPDSLDNVQCFLCAVKLDGWEPADSPLREHLAHASSCSWAVCLSTARLDFASSEPPESRDPMSDELVAARRGTFEVGEGWAHENKRGWRCKTGKMVDAGWTFDRSPETEDGVTCFYCNLSLDGWEPKDDPAEEHRRRSPECPFFVLCEQYHGTTKPKGGKGRGRGSTASKASRLSTQSTVSVAVSEAPSVGEMSESEPMVDDSIMSTASQATVKGGKRKPGRPAKGTKGRKRVYTIEEPAIEEIAVHEHASQPARQSQAPGAFPDSSVLEPEPEAEAVSKPGPQPPARVTRKRQSKQGESSMIDSSHADLAPKKSTRGHKAKAQSIVEPEPDVEPQHRVSEVSAQLQHELDHSMEYNDFPDHESTPQQVPIVQPSRGVKRTSDGMKKYQDSSVVTGVEVPAPPQPVAAKANRGRKPSNQANTPQEDMIETSEGPAVNVLAISFAEPALDLANVSESEKLVEKTAAKGKKAPAKKGKGRKASSTRSSKATVIVEAEAEPEPEMTEAERLARDEAEIEAELERMAAEQAATAVVMEQEKVEEFEPSPSLVERHVHSLPEPDAIEPAREITPAVDSSALVVLEDKDASETRNPALSTRKPTATPSPTNSNKENQPSSLARPTTAIKGPHPQFLSPTKTTRIPLAPSTPNATRRSPRKPPTTTLLLSPTKQPFHLSPSIQWTPADLDALLLQSPQPTPGTLAARLVQAGGGLSEKEKGMSVEEWILWRAGQGEADVRGRCEGLVEAFEREGIRALGILGGV</sequence>
<organism evidence="4 5">
    <name type="scientific">Meristemomyces frigidus</name>
    <dbReference type="NCBI Taxonomy" id="1508187"/>
    <lineage>
        <taxon>Eukaryota</taxon>
        <taxon>Fungi</taxon>
        <taxon>Dikarya</taxon>
        <taxon>Ascomycota</taxon>
        <taxon>Pezizomycotina</taxon>
        <taxon>Dothideomycetes</taxon>
        <taxon>Dothideomycetidae</taxon>
        <taxon>Mycosphaerellales</taxon>
        <taxon>Teratosphaeriaceae</taxon>
        <taxon>Meristemomyces</taxon>
    </lineage>
</organism>
<dbReference type="InterPro" id="IPR051190">
    <property type="entry name" value="Baculoviral_IAP"/>
</dbReference>
<feature type="region of interest" description="Disordered" evidence="3">
    <location>
        <begin position="615"/>
        <end position="644"/>
    </location>
</feature>
<accession>A0AAN7T974</accession>
<keyword evidence="1" id="KW-0479">Metal-binding</keyword>
<dbReference type="SMART" id="SM00238">
    <property type="entry name" value="BIR"/>
    <property type="match status" value="2"/>
</dbReference>
<feature type="compositionally biased region" description="Low complexity" evidence="3">
    <location>
        <begin position="810"/>
        <end position="820"/>
    </location>
</feature>
<protein>
    <recommendedName>
        <fullName evidence="6">BIR-domain-containing protein</fullName>
    </recommendedName>
</protein>
<dbReference type="Proteomes" id="UP001310890">
    <property type="component" value="Unassembled WGS sequence"/>
</dbReference>
<evidence type="ECO:0000313" key="5">
    <source>
        <dbReference type="Proteomes" id="UP001310890"/>
    </source>
</evidence>
<evidence type="ECO:0000256" key="2">
    <source>
        <dbReference type="ARBA" id="ARBA00022833"/>
    </source>
</evidence>
<dbReference type="PANTHER" id="PTHR46771">
    <property type="entry name" value="DETERIN"/>
    <property type="match status" value="1"/>
</dbReference>
<comment type="caution">
    <text evidence="4">The sequence shown here is derived from an EMBL/GenBank/DDBJ whole genome shotgun (WGS) entry which is preliminary data.</text>
</comment>
<feature type="compositionally biased region" description="Polar residues" evidence="3">
    <location>
        <begin position="320"/>
        <end position="336"/>
    </location>
</feature>
<dbReference type="CDD" id="cd00022">
    <property type="entry name" value="BIR"/>
    <property type="match status" value="1"/>
</dbReference>
<dbReference type="Gene3D" id="1.10.1170.10">
    <property type="entry name" value="Inhibitor Of Apoptosis Protein (2mihbC-IAP-1), Chain A"/>
    <property type="match status" value="2"/>
</dbReference>
<feature type="compositionally biased region" description="Basic residues" evidence="3">
    <location>
        <begin position="369"/>
        <end position="387"/>
    </location>
</feature>
<gene>
    <name evidence="4" type="ORF">LTR62_001605</name>
</gene>
<dbReference type="PANTHER" id="PTHR46771:SF5">
    <property type="entry name" value="DETERIN"/>
    <property type="match status" value="1"/>
</dbReference>
<feature type="compositionally biased region" description="Basic residues" evidence="3">
    <location>
        <begin position="619"/>
        <end position="635"/>
    </location>
</feature>
<evidence type="ECO:0000313" key="4">
    <source>
        <dbReference type="EMBL" id="KAK5107251.1"/>
    </source>
</evidence>
<dbReference type="AlphaFoldDB" id="A0AAN7T974"/>
<feature type="region of interest" description="Disordered" evidence="3">
    <location>
        <begin position="402"/>
        <end position="497"/>
    </location>
</feature>
<feature type="compositionally biased region" description="Polar residues" evidence="3">
    <location>
        <begin position="61"/>
        <end position="78"/>
    </location>
</feature>
<proteinExistence type="predicted"/>
<feature type="compositionally biased region" description="Basic and acidic residues" evidence="3">
    <location>
        <begin position="534"/>
        <end position="543"/>
    </location>
</feature>
<feature type="region of interest" description="Disordered" evidence="3">
    <location>
        <begin position="306"/>
        <end position="388"/>
    </location>
</feature>
<dbReference type="SUPFAM" id="SSF57924">
    <property type="entry name" value="Inhibitor of apoptosis (IAP) repeat"/>
    <property type="match status" value="2"/>
</dbReference>
<evidence type="ECO:0000256" key="1">
    <source>
        <dbReference type="ARBA" id="ARBA00022723"/>
    </source>
</evidence>
<dbReference type="InterPro" id="IPR001370">
    <property type="entry name" value="BIR_rpt"/>
</dbReference>
<reference evidence="4" key="1">
    <citation type="submission" date="2023-08" db="EMBL/GenBank/DDBJ databases">
        <title>Black Yeasts Isolated from many extreme environments.</title>
        <authorList>
            <person name="Coleine C."/>
            <person name="Stajich J.E."/>
            <person name="Selbmann L."/>
        </authorList>
    </citation>
    <scope>NUCLEOTIDE SEQUENCE</scope>
    <source>
        <strain evidence="4">CCFEE 5401</strain>
    </source>
</reference>
<feature type="compositionally biased region" description="Polar residues" evidence="3">
    <location>
        <begin position="741"/>
        <end position="771"/>
    </location>
</feature>
<evidence type="ECO:0000256" key="3">
    <source>
        <dbReference type="SAM" id="MobiDB-lite"/>
    </source>
</evidence>
<feature type="region of interest" description="Disordered" evidence="3">
    <location>
        <begin position="61"/>
        <end position="92"/>
    </location>
</feature>
<name>A0AAN7T974_9PEZI</name>
<dbReference type="EMBL" id="JAVRRL010000131">
    <property type="protein sequence ID" value="KAK5107251.1"/>
    <property type="molecule type" value="Genomic_DNA"/>
</dbReference>
<feature type="region of interest" description="Disordered" evidence="3">
    <location>
        <begin position="510"/>
        <end position="584"/>
    </location>
</feature>
<keyword evidence="2" id="KW-0862">Zinc</keyword>
<evidence type="ECO:0008006" key="6">
    <source>
        <dbReference type="Google" id="ProtNLM"/>
    </source>
</evidence>
<feature type="compositionally biased region" description="Basic and acidic residues" evidence="3">
    <location>
        <begin position="24"/>
        <end position="39"/>
    </location>
</feature>